<dbReference type="AlphaFoldDB" id="A0AAN8ZUW2"/>
<dbReference type="EMBL" id="JBAMMX010000001">
    <property type="protein sequence ID" value="KAK6947718.1"/>
    <property type="molecule type" value="Genomic_DNA"/>
</dbReference>
<comment type="subcellular location">
    <subcellularLocation>
        <location evidence="1">Membrane</location>
    </subcellularLocation>
</comment>
<accession>A0AAN8ZUW2</accession>
<feature type="transmembrane region" description="Helical" evidence="6">
    <location>
        <begin position="26"/>
        <end position="42"/>
    </location>
</feature>
<dbReference type="InterPro" id="IPR044991">
    <property type="entry name" value="TET_plant"/>
</dbReference>
<protein>
    <submittedName>
        <fullName evidence="7">Uncharacterized protein</fullName>
    </submittedName>
</protein>
<evidence type="ECO:0000256" key="3">
    <source>
        <dbReference type="ARBA" id="ARBA00022692"/>
    </source>
</evidence>
<dbReference type="Proteomes" id="UP001370490">
    <property type="component" value="Unassembled WGS sequence"/>
</dbReference>
<keyword evidence="3 6" id="KW-0812">Transmembrane</keyword>
<dbReference type="PANTHER" id="PTHR32191">
    <property type="entry name" value="TETRASPANIN-8-RELATED"/>
    <property type="match status" value="1"/>
</dbReference>
<dbReference type="GO" id="GO:0016020">
    <property type="term" value="C:membrane"/>
    <property type="evidence" value="ECO:0007669"/>
    <property type="project" value="UniProtKB-SubCell"/>
</dbReference>
<keyword evidence="5 6" id="KW-0472">Membrane</keyword>
<evidence type="ECO:0000256" key="6">
    <source>
        <dbReference type="SAM" id="Phobius"/>
    </source>
</evidence>
<comment type="similarity">
    <text evidence="2">Belongs to the tetraspanin (TM4SF) family.</text>
</comment>
<sequence length="715" mass="79496">MQILSIAVVGIGTLMSIHHDGCRRSLTLPVLALWWVFLDIDVGHTPKGFMNMVILAIAALSFGIWMSTHHDECRRSLTLPVLGLGGVIFLIFFFFLFSPLIYLVHYSFTRMVYASNHVMLHLGGNFGVHSMEHSALAKHLVSMLTTSTQCFCFSCRFIVTNNGSGHSVAGLRQEEFQLKNTENWKGMKSCPVKGADRNNLLKKYKSRISQTGGLLRLKRKSLLWPNFFWFCGYPSVNASYCDMSFHPVSSNSYRKLFKNSPPVSNAALRFLQVNTVLCEFVRVAKYMKMEWRVVAIFNAILFVSLVQGVPTSRIHPLVPKTVQQNQKLEVDEGLSRERFLKSINVKNSQQLKLASIRLASILVSSFTAIPPASNTTIVLLASWSCKIHEIEWRVVASLIKITFKLTSQKVDDIDCLDPHLELITSNIIKEKSRKDQLQATKASITGALPPSSVPEYRVSYNELVRILQLKQGRQDLYIRTGTTANDSIAVDVVEGLPLLVTGTAVEVIVSTSSSKQAHENEMRVVAIFNAVLFVSLMSTHHDGCRRSLTLPAPGLGGVIFLTSIVINNGSGQSVAGLSANLGRSLDEVELQLVKEPIFYSEDLGILIVEQHRKLEVHEGLSRESCGYPGVNASYYDLSFHPVSSNSNRKLYNHSPDAGVAKYMKMEWRVAAIFNAVLIVSLGWFSAAESNSSHLAEVGLPKAFESMAWADITSDY</sequence>
<keyword evidence="4 6" id="KW-1133">Transmembrane helix</keyword>
<dbReference type="GO" id="GO:0009734">
    <property type="term" value="P:auxin-activated signaling pathway"/>
    <property type="evidence" value="ECO:0007669"/>
    <property type="project" value="InterPro"/>
</dbReference>
<evidence type="ECO:0000256" key="4">
    <source>
        <dbReference type="ARBA" id="ARBA00022989"/>
    </source>
</evidence>
<reference evidence="7 8" key="1">
    <citation type="submission" date="2023-12" db="EMBL/GenBank/DDBJ databases">
        <title>A high-quality genome assembly for Dillenia turbinata (Dilleniales).</title>
        <authorList>
            <person name="Chanderbali A."/>
        </authorList>
    </citation>
    <scope>NUCLEOTIDE SEQUENCE [LARGE SCALE GENOMIC DNA]</scope>
    <source>
        <strain evidence="7">LSX21</strain>
        <tissue evidence="7">Leaf</tissue>
    </source>
</reference>
<evidence type="ECO:0000313" key="7">
    <source>
        <dbReference type="EMBL" id="KAK6947718.1"/>
    </source>
</evidence>
<evidence type="ECO:0000256" key="2">
    <source>
        <dbReference type="ARBA" id="ARBA00006840"/>
    </source>
</evidence>
<evidence type="ECO:0000256" key="1">
    <source>
        <dbReference type="ARBA" id="ARBA00004370"/>
    </source>
</evidence>
<evidence type="ECO:0000313" key="8">
    <source>
        <dbReference type="Proteomes" id="UP001370490"/>
    </source>
</evidence>
<feature type="transmembrane region" description="Helical" evidence="6">
    <location>
        <begin position="79"/>
        <end position="104"/>
    </location>
</feature>
<feature type="transmembrane region" description="Helical" evidence="6">
    <location>
        <begin position="49"/>
        <end position="67"/>
    </location>
</feature>
<gene>
    <name evidence="7" type="ORF">RJ641_001191</name>
</gene>
<name>A0AAN8ZUW2_9MAGN</name>
<comment type="caution">
    <text evidence="7">The sequence shown here is derived from an EMBL/GenBank/DDBJ whole genome shotgun (WGS) entry which is preliminary data.</text>
</comment>
<keyword evidence="8" id="KW-1185">Reference proteome</keyword>
<evidence type="ECO:0000256" key="5">
    <source>
        <dbReference type="ARBA" id="ARBA00023136"/>
    </source>
</evidence>
<organism evidence="7 8">
    <name type="scientific">Dillenia turbinata</name>
    <dbReference type="NCBI Taxonomy" id="194707"/>
    <lineage>
        <taxon>Eukaryota</taxon>
        <taxon>Viridiplantae</taxon>
        <taxon>Streptophyta</taxon>
        <taxon>Embryophyta</taxon>
        <taxon>Tracheophyta</taxon>
        <taxon>Spermatophyta</taxon>
        <taxon>Magnoliopsida</taxon>
        <taxon>eudicotyledons</taxon>
        <taxon>Gunneridae</taxon>
        <taxon>Pentapetalae</taxon>
        <taxon>Dilleniales</taxon>
        <taxon>Dilleniaceae</taxon>
        <taxon>Dillenia</taxon>
    </lineage>
</organism>
<proteinExistence type="inferred from homology"/>